<dbReference type="EMBL" id="JGDB01000024">
    <property type="protein sequence ID" value="EXY92014.1"/>
    <property type="molecule type" value="Genomic_DNA"/>
</dbReference>
<name>A0A015U5B1_BACFG</name>
<proteinExistence type="predicted"/>
<dbReference type="RefSeq" id="WP_032577692.1">
    <property type="nucleotide sequence ID" value="NZ_JGDB01000024.1"/>
</dbReference>
<dbReference type="SUPFAM" id="SSF160925">
    <property type="entry name" value="PG1388-like"/>
    <property type="match status" value="1"/>
</dbReference>
<sequence>MKKSTLTLLLFILGISSSFSVGAQEAKTVFVNIPDSLCPLLSSVNRADCIDFIESKMKAQVTNRFGGKSEMTELSPDYVSLQMSDASNWQMKLLPLNDTTKVVCAVSTVCAPACDSHIRFYTTDWKELPATDFLPSVPQMNDFFTFSDSTDYDFIDARLQADMTLMQAELSKENGTLTFTLTTPEYMEKETAEKLKPFLRRSIVYTWKDGKFIPDTL</sequence>
<dbReference type="Pfam" id="PF11644">
    <property type="entry name" value="DUF3256"/>
    <property type="match status" value="1"/>
</dbReference>
<evidence type="ECO:0008006" key="4">
    <source>
        <dbReference type="Google" id="ProtNLM"/>
    </source>
</evidence>
<evidence type="ECO:0000313" key="3">
    <source>
        <dbReference type="Proteomes" id="UP000020773"/>
    </source>
</evidence>
<organism evidence="2 3">
    <name type="scientific">Bacteroides fragilis str. 3998T(B)3</name>
    <dbReference type="NCBI Taxonomy" id="1339316"/>
    <lineage>
        <taxon>Bacteria</taxon>
        <taxon>Pseudomonadati</taxon>
        <taxon>Bacteroidota</taxon>
        <taxon>Bacteroidia</taxon>
        <taxon>Bacteroidales</taxon>
        <taxon>Bacteroidaceae</taxon>
        <taxon>Bacteroides</taxon>
    </lineage>
</organism>
<dbReference type="InterPro" id="IPR021670">
    <property type="entry name" value="DUF3256"/>
</dbReference>
<dbReference type="PATRIC" id="fig|1339316.3.peg.1231"/>
<reference evidence="2 3" key="1">
    <citation type="submission" date="2014-02" db="EMBL/GenBank/DDBJ databases">
        <authorList>
            <person name="Sears C."/>
            <person name="Carroll K."/>
            <person name="Sack B.R."/>
            <person name="Qadri F."/>
            <person name="Myers L.L."/>
            <person name="Chung G.-T."/>
            <person name="Escheverria P."/>
            <person name="Fraser C.M."/>
            <person name="Sadzewicz L."/>
            <person name="Shefchek K.A."/>
            <person name="Tallon L."/>
            <person name="Das S.P."/>
            <person name="Daugherty S."/>
            <person name="Mongodin E.F."/>
        </authorList>
    </citation>
    <scope>NUCLEOTIDE SEQUENCE [LARGE SCALE GENOMIC DNA]</scope>
    <source>
        <strain evidence="3">3998T(B)3</strain>
    </source>
</reference>
<evidence type="ECO:0000256" key="1">
    <source>
        <dbReference type="SAM" id="SignalP"/>
    </source>
</evidence>
<dbReference type="Proteomes" id="UP000020773">
    <property type="component" value="Unassembled WGS sequence"/>
</dbReference>
<evidence type="ECO:0000313" key="2">
    <source>
        <dbReference type="EMBL" id="EXY92014.1"/>
    </source>
</evidence>
<dbReference type="AlphaFoldDB" id="A0A015U5B1"/>
<keyword evidence="1" id="KW-0732">Signal</keyword>
<accession>A0A015U5B1</accession>
<feature type="chain" id="PRO_5001477434" description="DUF3256 family protein" evidence="1">
    <location>
        <begin position="24"/>
        <end position="217"/>
    </location>
</feature>
<comment type="caution">
    <text evidence="2">The sequence shown here is derived from an EMBL/GenBank/DDBJ whole genome shotgun (WGS) entry which is preliminary data.</text>
</comment>
<feature type="signal peptide" evidence="1">
    <location>
        <begin position="1"/>
        <end position="23"/>
    </location>
</feature>
<gene>
    <name evidence="2" type="ORF">M125_1265</name>
</gene>
<protein>
    <recommendedName>
        <fullName evidence="4">DUF3256 family protein</fullName>
    </recommendedName>
</protein>